<keyword evidence="8" id="KW-0819">tRNA processing</keyword>
<comment type="subcellular location">
    <subcellularLocation>
        <location evidence="8">Cytoplasm</location>
    </subcellularLocation>
</comment>
<dbReference type="SUPFAM" id="SSF54768">
    <property type="entry name" value="dsRNA-binding domain-like"/>
    <property type="match status" value="1"/>
</dbReference>
<dbReference type="Gene3D" id="3.30.160.20">
    <property type="match status" value="1"/>
</dbReference>
<dbReference type="InterPro" id="IPR014720">
    <property type="entry name" value="dsRBD_dom"/>
</dbReference>
<keyword evidence="8" id="KW-0479">Metal-binding</keyword>
<dbReference type="Proteomes" id="UP001501671">
    <property type="component" value="Unassembled WGS sequence"/>
</dbReference>
<dbReference type="NCBIfam" id="TIGR02191">
    <property type="entry name" value="RNaseIII"/>
    <property type="match status" value="1"/>
</dbReference>
<evidence type="ECO:0000256" key="6">
    <source>
        <dbReference type="ARBA" id="ARBA00022801"/>
    </source>
</evidence>
<dbReference type="PROSITE" id="PS00517">
    <property type="entry name" value="RNASE_3_1"/>
    <property type="match status" value="1"/>
</dbReference>
<accession>A0ABP8HFH8</accession>
<evidence type="ECO:0000259" key="10">
    <source>
        <dbReference type="PROSITE" id="PS50137"/>
    </source>
</evidence>
<evidence type="ECO:0000313" key="12">
    <source>
        <dbReference type="EMBL" id="GAA4338594.1"/>
    </source>
</evidence>
<protein>
    <recommendedName>
        <fullName evidence="8">Ribonuclease 3</fullName>
        <ecNumber evidence="8">3.1.26.3</ecNumber>
    </recommendedName>
    <alternativeName>
        <fullName evidence="8">Ribonuclease III</fullName>
        <shortName evidence="8">RNase III</shortName>
    </alternativeName>
</protein>
<comment type="caution">
    <text evidence="12">The sequence shown here is derived from an EMBL/GenBank/DDBJ whole genome shotgun (WGS) entry which is preliminary data.</text>
</comment>
<evidence type="ECO:0000256" key="7">
    <source>
        <dbReference type="ARBA" id="ARBA00022884"/>
    </source>
</evidence>
<dbReference type="HAMAP" id="MF_00104">
    <property type="entry name" value="RNase_III"/>
    <property type="match status" value="1"/>
</dbReference>
<evidence type="ECO:0000256" key="1">
    <source>
        <dbReference type="ARBA" id="ARBA00000109"/>
    </source>
</evidence>
<dbReference type="SMART" id="SM00535">
    <property type="entry name" value="RIBOc"/>
    <property type="match status" value="1"/>
</dbReference>
<feature type="active site" evidence="8">
    <location>
        <position position="114"/>
    </location>
</feature>
<keyword evidence="13" id="KW-1185">Reference proteome</keyword>
<evidence type="ECO:0000256" key="3">
    <source>
        <dbReference type="ARBA" id="ARBA00022664"/>
    </source>
</evidence>
<feature type="binding site" evidence="8">
    <location>
        <position position="111"/>
    </location>
    <ligand>
        <name>Mg(2+)</name>
        <dbReference type="ChEBI" id="CHEBI:18420"/>
    </ligand>
</feature>
<feature type="region of interest" description="Disordered" evidence="9">
    <location>
        <begin position="269"/>
        <end position="323"/>
    </location>
</feature>
<dbReference type="PROSITE" id="PS50142">
    <property type="entry name" value="RNASE_3_2"/>
    <property type="match status" value="1"/>
</dbReference>
<dbReference type="SUPFAM" id="SSF69065">
    <property type="entry name" value="RNase III domain-like"/>
    <property type="match status" value="1"/>
</dbReference>
<dbReference type="Pfam" id="PF14622">
    <property type="entry name" value="Ribonucleas_3_3"/>
    <property type="match status" value="1"/>
</dbReference>
<feature type="active site" evidence="8">
    <location>
        <position position="42"/>
    </location>
</feature>
<evidence type="ECO:0000256" key="8">
    <source>
        <dbReference type="HAMAP-Rule" id="MF_00104"/>
    </source>
</evidence>
<comment type="catalytic activity">
    <reaction evidence="1 8">
        <text>Endonucleolytic cleavage to 5'-phosphomonoester.</text>
        <dbReference type="EC" id="3.1.26.3"/>
    </reaction>
</comment>
<dbReference type="SMART" id="SM00358">
    <property type="entry name" value="DSRM"/>
    <property type="match status" value="1"/>
</dbReference>
<keyword evidence="6 8" id="KW-0378">Hydrolase</keyword>
<feature type="binding site" evidence="8">
    <location>
        <position position="38"/>
    </location>
    <ligand>
        <name>Mg(2+)</name>
        <dbReference type="ChEBI" id="CHEBI:18420"/>
    </ligand>
</feature>
<feature type="compositionally biased region" description="Pro residues" evidence="9">
    <location>
        <begin position="305"/>
        <end position="323"/>
    </location>
</feature>
<dbReference type="CDD" id="cd10845">
    <property type="entry name" value="DSRM_RNAse_III_family"/>
    <property type="match status" value="1"/>
</dbReference>
<feature type="compositionally biased region" description="Low complexity" evidence="9">
    <location>
        <begin position="269"/>
        <end position="304"/>
    </location>
</feature>
<dbReference type="PANTHER" id="PTHR11207:SF0">
    <property type="entry name" value="RIBONUCLEASE 3"/>
    <property type="match status" value="1"/>
</dbReference>
<dbReference type="EC" id="3.1.26.3" evidence="8"/>
<proteinExistence type="inferred from homology"/>
<gene>
    <name evidence="8 12" type="primary">rnc</name>
    <name evidence="12" type="ORF">GCM10023144_35840</name>
</gene>
<keyword evidence="5 8" id="KW-0255">Endonuclease</keyword>
<evidence type="ECO:0000256" key="9">
    <source>
        <dbReference type="SAM" id="MobiDB-lite"/>
    </source>
</evidence>
<keyword evidence="7 8" id="KW-0694">RNA-binding</keyword>
<evidence type="ECO:0000256" key="2">
    <source>
        <dbReference type="ARBA" id="ARBA00010183"/>
    </source>
</evidence>
<feature type="binding site" evidence="8">
    <location>
        <position position="114"/>
    </location>
    <ligand>
        <name>Mg(2+)</name>
        <dbReference type="ChEBI" id="CHEBI:18420"/>
    </ligand>
</feature>
<dbReference type="InterPro" id="IPR011907">
    <property type="entry name" value="RNase_III"/>
</dbReference>
<reference evidence="13" key="1">
    <citation type="journal article" date="2019" name="Int. J. Syst. Evol. Microbiol.">
        <title>The Global Catalogue of Microorganisms (GCM) 10K type strain sequencing project: providing services to taxonomists for standard genome sequencing and annotation.</title>
        <authorList>
            <consortium name="The Broad Institute Genomics Platform"/>
            <consortium name="The Broad Institute Genome Sequencing Center for Infectious Disease"/>
            <person name="Wu L."/>
            <person name="Ma J."/>
        </authorList>
    </citation>
    <scope>NUCLEOTIDE SEQUENCE [LARGE SCALE GENOMIC DNA]</scope>
    <source>
        <strain evidence="13">JCM 17666</strain>
    </source>
</reference>
<keyword evidence="8" id="KW-0963">Cytoplasm</keyword>
<comment type="subunit">
    <text evidence="8">Homodimer.</text>
</comment>
<dbReference type="Pfam" id="PF00035">
    <property type="entry name" value="dsrm"/>
    <property type="match status" value="1"/>
</dbReference>
<dbReference type="InterPro" id="IPR000999">
    <property type="entry name" value="RNase_III_dom"/>
</dbReference>
<evidence type="ECO:0000313" key="13">
    <source>
        <dbReference type="Proteomes" id="UP001501671"/>
    </source>
</evidence>
<evidence type="ECO:0000259" key="11">
    <source>
        <dbReference type="PROSITE" id="PS50142"/>
    </source>
</evidence>
<keyword evidence="8" id="KW-0699">rRNA-binding</keyword>
<dbReference type="PROSITE" id="PS50137">
    <property type="entry name" value="DS_RBD"/>
    <property type="match status" value="1"/>
</dbReference>
<dbReference type="PANTHER" id="PTHR11207">
    <property type="entry name" value="RIBONUCLEASE III"/>
    <property type="match status" value="1"/>
</dbReference>
<comment type="similarity">
    <text evidence="2">Belongs to the ribonuclease III family.</text>
</comment>
<dbReference type="CDD" id="cd00593">
    <property type="entry name" value="RIBOc"/>
    <property type="match status" value="1"/>
</dbReference>
<keyword evidence="8" id="KW-0460">Magnesium</keyword>
<evidence type="ECO:0000256" key="4">
    <source>
        <dbReference type="ARBA" id="ARBA00022722"/>
    </source>
</evidence>
<name>A0ABP8HFH8_9BURK</name>
<keyword evidence="8" id="KW-0698">rRNA processing</keyword>
<keyword evidence="4 8" id="KW-0540">Nuclease</keyword>
<dbReference type="InterPro" id="IPR036389">
    <property type="entry name" value="RNase_III_sf"/>
</dbReference>
<evidence type="ECO:0000256" key="5">
    <source>
        <dbReference type="ARBA" id="ARBA00022759"/>
    </source>
</evidence>
<organism evidence="12 13">
    <name type="scientific">Pigmentiphaga soli</name>
    <dbReference type="NCBI Taxonomy" id="1007095"/>
    <lineage>
        <taxon>Bacteria</taxon>
        <taxon>Pseudomonadati</taxon>
        <taxon>Pseudomonadota</taxon>
        <taxon>Betaproteobacteria</taxon>
        <taxon>Burkholderiales</taxon>
        <taxon>Alcaligenaceae</taxon>
        <taxon>Pigmentiphaga</taxon>
    </lineage>
</organism>
<sequence>MSFSALETNLDYSFKNKSLLEQALTHRSHSSKHNERLEFLGDSVLNCAVAALLYDRFSRIDEGDLSRLRANLVKQASLAEIAQRVELSRFLRLGEGELKSGGFRRPSILADTLEAIFGAIFIDAGFPAASAVIARLYKPVLETVDPKTLGKDAKTLLQEYLQGRKIALPVYTVVATHGAAHSQEFEVECAIPKLDVQVVGIGGSRRAAEQAAAKQALEAALAANPGPARRAPRARKAAQLSLPVAVAQAVEGAESAPDAAAPAAAKMQAAAVAPEAAASPAAARPAAAQAAAAPEPVDGASGPAPARPDMPAAAPPASAPVRK</sequence>
<dbReference type="Gene3D" id="1.10.1520.10">
    <property type="entry name" value="Ribonuclease III domain"/>
    <property type="match status" value="1"/>
</dbReference>
<feature type="domain" description="RNase III" evidence="11">
    <location>
        <begin position="3"/>
        <end position="125"/>
    </location>
</feature>
<comment type="function">
    <text evidence="8">Digests double-stranded RNA. Involved in the processing of primary rRNA transcript to yield the immediate precursors to the large and small rRNAs (23S and 16S). Processes some mRNAs, and tRNAs when they are encoded in the rRNA operon. Processes pre-crRNA and tracrRNA of type II CRISPR loci if present in the organism.</text>
</comment>
<dbReference type="RefSeq" id="WP_425570295.1">
    <property type="nucleotide sequence ID" value="NZ_BAABFO010000020.1"/>
</dbReference>
<dbReference type="EMBL" id="BAABFO010000020">
    <property type="protein sequence ID" value="GAA4338594.1"/>
    <property type="molecule type" value="Genomic_DNA"/>
</dbReference>
<keyword evidence="3 8" id="KW-0507">mRNA processing</keyword>
<comment type="cofactor">
    <cofactor evidence="8">
        <name>Mg(2+)</name>
        <dbReference type="ChEBI" id="CHEBI:18420"/>
    </cofactor>
</comment>
<feature type="domain" description="DRBM" evidence="10">
    <location>
        <begin position="152"/>
        <end position="222"/>
    </location>
</feature>